<sequence length="228" mass="24574">MLRYAKSALAALVLLASPAAAEMELSFYLGWQGVSDSNGSGTLPGGAPFNRKFNWDGKPFEAPIYYGGRATWWTSNNFGFGVEGTHTKAYASAGDLAALGLGRLELSDGHNIITANVMKRWPGYFKGSNFTPYLGAGVGLAIPHVDAQVIGATNRTFDYEQTGIALRGIAGMKYDLNDRWALFGEYQITWSDNDITLDADPAVPGQVPGRLSTELTTHAINFGISYSF</sequence>
<evidence type="ECO:0000313" key="5">
    <source>
        <dbReference type="EMBL" id="QEW24308.1"/>
    </source>
</evidence>
<dbReference type="KEGG" id="rid:RIdsm_00085"/>
<feature type="domain" description="Outer membrane protein beta-barrel" evidence="3">
    <location>
        <begin position="8"/>
        <end position="228"/>
    </location>
</feature>
<feature type="chain" id="PRO_5015044562" evidence="2">
    <location>
        <begin position="22"/>
        <end position="228"/>
    </location>
</feature>
<evidence type="ECO:0000256" key="1">
    <source>
        <dbReference type="ARBA" id="ARBA00022729"/>
    </source>
</evidence>
<reference evidence="4 6" key="1">
    <citation type="submission" date="2015-04" db="EMBL/GenBank/DDBJ databases">
        <title>The draft genome sequence of Roseovarius indicus B108T.</title>
        <authorList>
            <person name="Li G."/>
            <person name="Lai Q."/>
            <person name="Shao Z."/>
            <person name="Yan P."/>
        </authorList>
    </citation>
    <scope>NUCLEOTIDE SEQUENCE [LARGE SCALE GENOMIC DNA]</scope>
    <source>
        <strain evidence="4 6">B108</strain>
    </source>
</reference>
<evidence type="ECO:0000313" key="4">
    <source>
        <dbReference type="EMBL" id="KRS16795.1"/>
    </source>
</evidence>
<dbReference type="EMBL" id="CP031598">
    <property type="protein sequence ID" value="QEW24308.1"/>
    <property type="molecule type" value="Genomic_DNA"/>
</dbReference>
<evidence type="ECO:0000313" key="7">
    <source>
        <dbReference type="Proteomes" id="UP000325785"/>
    </source>
</evidence>
<protein>
    <submittedName>
        <fullName evidence="5">Outer membrane protein W</fullName>
    </submittedName>
</protein>
<reference evidence="5 7" key="2">
    <citation type="submission" date="2018-08" db="EMBL/GenBank/DDBJ databases">
        <title>Genetic Globetrotter - A new plasmid hitch-hiking vast phylogenetic and geographic distances.</title>
        <authorList>
            <person name="Vollmers J."/>
            <person name="Petersen J."/>
        </authorList>
    </citation>
    <scope>NUCLEOTIDE SEQUENCE [LARGE SCALE GENOMIC DNA]</scope>
    <source>
        <strain evidence="5 7">DSM 26383</strain>
    </source>
</reference>
<dbReference type="PATRIC" id="fig|540747.5.peg.987"/>
<proteinExistence type="predicted"/>
<feature type="signal peptide" evidence="2">
    <location>
        <begin position="1"/>
        <end position="21"/>
    </location>
</feature>
<dbReference type="Proteomes" id="UP000051401">
    <property type="component" value="Unassembled WGS sequence"/>
</dbReference>
<evidence type="ECO:0000259" key="3">
    <source>
        <dbReference type="Pfam" id="PF13505"/>
    </source>
</evidence>
<dbReference type="SUPFAM" id="SSF56925">
    <property type="entry name" value="OMPA-like"/>
    <property type="match status" value="1"/>
</dbReference>
<keyword evidence="6" id="KW-1185">Reference proteome</keyword>
<dbReference type="Gene3D" id="2.40.160.20">
    <property type="match status" value="1"/>
</dbReference>
<dbReference type="STRING" id="540747.SAMN04488031_102117"/>
<keyword evidence="1 2" id="KW-0732">Signal</keyword>
<dbReference type="AlphaFoldDB" id="A0A0T5P6E8"/>
<organism evidence="4 6">
    <name type="scientific">Roseovarius indicus</name>
    <dbReference type="NCBI Taxonomy" id="540747"/>
    <lineage>
        <taxon>Bacteria</taxon>
        <taxon>Pseudomonadati</taxon>
        <taxon>Pseudomonadota</taxon>
        <taxon>Alphaproteobacteria</taxon>
        <taxon>Rhodobacterales</taxon>
        <taxon>Roseobacteraceae</taxon>
        <taxon>Roseovarius</taxon>
    </lineage>
</organism>
<dbReference type="OrthoDB" id="9810784at2"/>
<dbReference type="EMBL" id="LAXI01000011">
    <property type="protein sequence ID" value="KRS16795.1"/>
    <property type="molecule type" value="Genomic_DNA"/>
</dbReference>
<accession>A0A0T5P6E8</accession>
<evidence type="ECO:0000313" key="6">
    <source>
        <dbReference type="Proteomes" id="UP000051401"/>
    </source>
</evidence>
<dbReference type="InterPro" id="IPR011250">
    <property type="entry name" value="OMP/PagP_B-barrel"/>
</dbReference>
<dbReference type="Proteomes" id="UP000325785">
    <property type="component" value="Chromosome"/>
</dbReference>
<evidence type="ECO:0000256" key="2">
    <source>
        <dbReference type="SAM" id="SignalP"/>
    </source>
</evidence>
<gene>
    <name evidence="5" type="ORF">RIdsm_00085</name>
    <name evidence="4" type="ORF">XM52_16320</name>
</gene>
<dbReference type="Pfam" id="PF13505">
    <property type="entry name" value="OMP_b-brl"/>
    <property type="match status" value="1"/>
</dbReference>
<dbReference type="InterPro" id="IPR027385">
    <property type="entry name" value="Beta-barrel_OMP"/>
</dbReference>
<name>A0A0T5P6E8_9RHOB</name>
<dbReference type="RefSeq" id="WP_057817430.1">
    <property type="nucleotide sequence ID" value="NZ_CAXRJZ010000116.1"/>
</dbReference>